<evidence type="ECO:0000256" key="6">
    <source>
        <dbReference type="RuleBase" id="RU003355"/>
    </source>
</evidence>
<dbReference type="InterPro" id="IPR015500">
    <property type="entry name" value="Peptidase_S8_subtilisin-rel"/>
</dbReference>
<dbReference type="InterPro" id="IPR041498">
    <property type="entry name" value="Big_6"/>
</dbReference>
<feature type="signal peptide" evidence="7">
    <location>
        <begin position="1"/>
        <end position="25"/>
    </location>
</feature>
<dbReference type="InterPro" id="IPR054399">
    <property type="entry name" value="Fervidolysin-like_N_prodom"/>
</dbReference>
<dbReference type="Pfam" id="PF00395">
    <property type="entry name" value="SLH"/>
    <property type="match status" value="3"/>
</dbReference>
<feature type="domain" description="SLH" evidence="8">
    <location>
        <begin position="543"/>
        <end position="602"/>
    </location>
</feature>
<feature type="domain" description="SLH" evidence="8">
    <location>
        <begin position="603"/>
        <end position="666"/>
    </location>
</feature>
<accession>A0A264W442</accession>
<dbReference type="Gene3D" id="3.40.50.200">
    <property type="entry name" value="Peptidase S8/S53 domain"/>
    <property type="match status" value="1"/>
</dbReference>
<dbReference type="GO" id="GO:0006508">
    <property type="term" value="P:proteolysis"/>
    <property type="evidence" value="ECO:0007669"/>
    <property type="project" value="UniProtKB-KW"/>
</dbReference>
<dbReference type="InterPro" id="IPR013783">
    <property type="entry name" value="Ig-like_fold"/>
</dbReference>
<dbReference type="PROSITE" id="PS00136">
    <property type="entry name" value="SUBTILASE_ASP"/>
    <property type="match status" value="1"/>
</dbReference>
<dbReference type="GO" id="GO:0004252">
    <property type="term" value="F:serine-type endopeptidase activity"/>
    <property type="evidence" value="ECO:0007669"/>
    <property type="project" value="UniProtKB-UniRule"/>
</dbReference>
<dbReference type="PROSITE" id="PS51892">
    <property type="entry name" value="SUBTILASE"/>
    <property type="match status" value="1"/>
</dbReference>
<dbReference type="RefSeq" id="WP_094942376.1">
    <property type="nucleotide sequence ID" value="NZ_NOKQ01000196.1"/>
</dbReference>
<evidence type="ECO:0000256" key="7">
    <source>
        <dbReference type="SAM" id="SignalP"/>
    </source>
</evidence>
<dbReference type="InterPro" id="IPR022398">
    <property type="entry name" value="Peptidase_S8_His-AS"/>
</dbReference>
<dbReference type="AlphaFoldDB" id="A0A264W442"/>
<keyword evidence="10" id="KW-1185">Reference proteome</keyword>
<dbReference type="InterPro" id="IPR023827">
    <property type="entry name" value="Peptidase_S8_Asp-AS"/>
</dbReference>
<gene>
    <name evidence="9" type="ORF">CF394_06245</name>
</gene>
<dbReference type="Proteomes" id="UP000217065">
    <property type="component" value="Unassembled WGS sequence"/>
</dbReference>
<feature type="active site" description="Charge relay system" evidence="5">
    <location>
        <position position="164"/>
    </location>
</feature>
<dbReference type="Pfam" id="PF22148">
    <property type="entry name" value="Fervidolysin_NPro-like"/>
    <property type="match status" value="1"/>
</dbReference>
<evidence type="ECO:0000256" key="4">
    <source>
        <dbReference type="ARBA" id="ARBA00022825"/>
    </source>
</evidence>
<sequence>MKKTTVAAAVAGFLLAGGVALQAEAAEQSETVVVKMKQQNTDRLEQSFKVQSATVQQNQSVVTVEVPEGKSATQLIQELEKRSDVELAEPNYRYKKMVTPTDQYFSTQYHHGLIGTAQAWDITMGSPDVHVAILDDGFDTKHPELVGRFTAAMNTAPQFSIEEHGTHVAGIVGATANNGLMGAGVAPKTGMYLVDVFNGDDAYLSDIVAGVEYAVANDADIISMSLGGPFYSEILDDAVQTAHNEGLVILAASGNESTSLISYPAGFDNVLSVGSTNRSDAVSTYSNWGETLDLVAPGESIYSTTPNNGFLRMSGTSMATPVVAGVAALIKAQNPHFTNTDIENQLLATTKDLGATGWDSKSGYGRVDAYAALTQFDLEAPVLAPVSSSQGQVTGTVTGVLPKSTIVVRNNLGQIAKKSGFTGKGTFTVEIPKQPAGTELTVQLVDSLGNESPLSTVIVAASSQMEVWTGQIVTNYSTHLIGYTAPGSEVTVYKGATELGTAKADWFGKFDVYVTPQSVGTSLRISAVNEQTRLTAEKTITVQNGAYPDFSASHWAHDAVAYLRDYSIIGGYPDGTFRPDRYTTRAEAARMISQALELPYKQGMPGFKDVPSSHWASDFIAAATAAGIFTGNPDGTFNPNGQLTRAQMAVILSKSYELNSSDTLPFKDVNESHWASKAIGSLAEAGITAGYPDGSFKPSNPTKRSEFSQFLMKAMK</sequence>
<dbReference type="OrthoDB" id="9798386at2"/>
<dbReference type="InterPro" id="IPR036852">
    <property type="entry name" value="Peptidase_S8/S53_dom_sf"/>
</dbReference>
<dbReference type="PANTHER" id="PTHR43806:SF11">
    <property type="entry name" value="CEREVISIN-RELATED"/>
    <property type="match status" value="1"/>
</dbReference>
<dbReference type="EMBL" id="NOKQ01000196">
    <property type="protein sequence ID" value="OZS78356.1"/>
    <property type="molecule type" value="Genomic_DNA"/>
</dbReference>
<feature type="active site" description="Charge relay system" evidence="5">
    <location>
        <position position="135"/>
    </location>
</feature>
<evidence type="ECO:0000256" key="2">
    <source>
        <dbReference type="ARBA" id="ARBA00022670"/>
    </source>
</evidence>
<evidence type="ECO:0000313" key="9">
    <source>
        <dbReference type="EMBL" id="OZS78356.1"/>
    </source>
</evidence>
<feature type="domain" description="SLH" evidence="8">
    <location>
        <begin position="667"/>
        <end position="716"/>
    </location>
</feature>
<dbReference type="PROSITE" id="PS00138">
    <property type="entry name" value="SUBTILASE_SER"/>
    <property type="match status" value="1"/>
</dbReference>
<evidence type="ECO:0000313" key="10">
    <source>
        <dbReference type="Proteomes" id="UP000217065"/>
    </source>
</evidence>
<dbReference type="InterPro" id="IPR050131">
    <property type="entry name" value="Peptidase_S8_subtilisin-like"/>
</dbReference>
<name>A0A264W442_9BACL</name>
<comment type="caution">
    <text evidence="9">The sequence shown here is derived from an EMBL/GenBank/DDBJ whole genome shotgun (WGS) entry which is preliminary data.</text>
</comment>
<proteinExistence type="inferred from homology"/>
<dbReference type="InterPro" id="IPR000209">
    <property type="entry name" value="Peptidase_S8/S53_dom"/>
</dbReference>
<protein>
    <recommendedName>
        <fullName evidence="8">SLH domain-containing protein</fullName>
    </recommendedName>
</protein>
<keyword evidence="2 5" id="KW-0645">Protease</keyword>
<feature type="chain" id="PRO_5012356716" description="SLH domain-containing protein" evidence="7">
    <location>
        <begin position="26"/>
        <end position="716"/>
    </location>
</feature>
<keyword evidence="4 5" id="KW-0720">Serine protease</keyword>
<dbReference type="Pfam" id="PF17936">
    <property type="entry name" value="Big_6"/>
    <property type="match status" value="2"/>
</dbReference>
<dbReference type="SUPFAM" id="SSF52743">
    <property type="entry name" value="Subtilisin-like"/>
    <property type="match status" value="1"/>
</dbReference>
<organism evidence="9 10">
    <name type="scientific">Tetzosporium hominis</name>
    <dbReference type="NCBI Taxonomy" id="2020506"/>
    <lineage>
        <taxon>Bacteria</taxon>
        <taxon>Bacillati</taxon>
        <taxon>Bacillota</taxon>
        <taxon>Bacilli</taxon>
        <taxon>Bacillales</taxon>
        <taxon>Caryophanaceae</taxon>
        <taxon>Tetzosporium</taxon>
    </lineage>
</organism>
<keyword evidence="7" id="KW-0732">Signal</keyword>
<dbReference type="PANTHER" id="PTHR43806">
    <property type="entry name" value="PEPTIDASE S8"/>
    <property type="match status" value="1"/>
</dbReference>
<evidence type="ECO:0000256" key="3">
    <source>
        <dbReference type="ARBA" id="ARBA00022801"/>
    </source>
</evidence>
<dbReference type="InterPro" id="IPR001119">
    <property type="entry name" value="SLH_dom"/>
</dbReference>
<dbReference type="Pfam" id="PF00082">
    <property type="entry name" value="Peptidase_S8"/>
    <property type="match status" value="1"/>
</dbReference>
<evidence type="ECO:0000259" key="8">
    <source>
        <dbReference type="PROSITE" id="PS51272"/>
    </source>
</evidence>
<evidence type="ECO:0000256" key="1">
    <source>
        <dbReference type="ARBA" id="ARBA00011073"/>
    </source>
</evidence>
<dbReference type="PRINTS" id="PR00723">
    <property type="entry name" value="SUBTILISIN"/>
</dbReference>
<evidence type="ECO:0000256" key="5">
    <source>
        <dbReference type="PROSITE-ProRule" id="PRU01240"/>
    </source>
</evidence>
<reference evidence="9 10" key="1">
    <citation type="submission" date="2017-07" db="EMBL/GenBank/DDBJ databases">
        <title>Tetzosporium hominis gen.nov. sp.nov.</title>
        <authorList>
            <person name="Tetz G."/>
            <person name="Tetz V."/>
        </authorList>
    </citation>
    <scope>NUCLEOTIDE SEQUENCE [LARGE SCALE GENOMIC DNA]</scope>
    <source>
        <strain evidence="9 10">VT-49</strain>
    </source>
</reference>
<comment type="similarity">
    <text evidence="1 5 6">Belongs to the peptidase S8 family.</text>
</comment>
<dbReference type="InterPro" id="IPR023828">
    <property type="entry name" value="Peptidase_S8_Ser-AS"/>
</dbReference>
<keyword evidence="3 5" id="KW-0378">Hydrolase</keyword>
<dbReference type="PROSITE" id="PS00137">
    <property type="entry name" value="SUBTILASE_HIS"/>
    <property type="match status" value="1"/>
</dbReference>
<dbReference type="PROSITE" id="PS51272">
    <property type="entry name" value="SLH"/>
    <property type="match status" value="3"/>
</dbReference>
<dbReference type="Gene3D" id="2.60.40.10">
    <property type="entry name" value="Immunoglobulins"/>
    <property type="match status" value="1"/>
</dbReference>
<feature type="active site" description="Charge relay system" evidence="5">
    <location>
        <position position="317"/>
    </location>
</feature>